<dbReference type="InterPro" id="IPR036909">
    <property type="entry name" value="Cyt_c-like_dom_sf"/>
</dbReference>
<comment type="cofactor">
    <cofactor evidence="1">
        <name>pyrroloquinoline quinone</name>
        <dbReference type="ChEBI" id="CHEBI:58442"/>
    </cofactor>
</comment>
<dbReference type="InterPro" id="IPR009056">
    <property type="entry name" value="Cyt_c-like_dom"/>
</dbReference>
<dbReference type="SUPFAM" id="SSF50998">
    <property type="entry name" value="Quinoprotein alcohol dehydrogenase-like"/>
    <property type="match status" value="1"/>
</dbReference>
<evidence type="ECO:0000313" key="11">
    <source>
        <dbReference type="Proteomes" id="UP001595904"/>
    </source>
</evidence>
<organism evidence="10 11">
    <name type="scientific">Steroidobacter flavus</name>
    <dbReference type="NCBI Taxonomy" id="1842136"/>
    <lineage>
        <taxon>Bacteria</taxon>
        <taxon>Pseudomonadati</taxon>
        <taxon>Pseudomonadota</taxon>
        <taxon>Gammaproteobacteria</taxon>
        <taxon>Steroidobacterales</taxon>
        <taxon>Steroidobacteraceae</taxon>
        <taxon>Steroidobacter</taxon>
    </lineage>
</organism>
<dbReference type="PANTHER" id="PTHR32303">
    <property type="entry name" value="QUINOPROTEIN ALCOHOL DEHYDROGENASE (CYTOCHROME C)"/>
    <property type="match status" value="1"/>
</dbReference>
<dbReference type="Gene3D" id="2.60.40.420">
    <property type="entry name" value="Cupredoxins - blue copper proteins"/>
    <property type="match status" value="1"/>
</dbReference>
<dbReference type="SMART" id="SM00564">
    <property type="entry name" value="PQQ"/>
    <property type="match status" value="6"/>
</dbReference>
<dbReference type="InterPro" id="IPR008972">
    <property type="entry name" value="Cupredoxin"/>
</dbReference>
<comment type="similarity">
    <text evidence="2">Belongs to the bacterial PQQ dehydrogenase family.</text>
</comment>
<dbReference type="Gene3D" id="2.140.10.10">
    <property type="entry name" value="Quinoprotein alcohol dehydrogenase-like superfamily"/>
    <property type="match status" value="1"/>
</dbReference>
<evidence type="ECO:0000256" key="3">
    <source>
        <dbReference type="ARBA" id="ARBA00022617"/>
    </source>
</evidence>
<keyword evidence="6" id="KW-0560">Oxidoreductase</keyword>
<dbReference type="PROSITE" id="PS51007">
    <property type="entry name" value="CYTC"/>
    <property type="match status" value="1"/>
</dbReference>
<evidence type="ECO:0000256" key="8">
    <source>
        <dbReference type="PROSITE-ProRule" id="PRU00433"/>
    </source>
</evidence>
<reference evidence="11" key="1">
    <citation type="journal article" date="2019" name="Int. J. Syst. Evol. Microbiol.">
        <title>The Global Catalogue of Microorganisms (GCM) 10K type strain sequencing project: providing services to taxonomists for standard genome sequencing and annotation.</title>
        <authorList>
            <consortium name="The Broad Institute Genomics Platform"/>
            <consortium name="The Broad Institute Genome Sequencing Center for Infectious Disease"/>
            <person name="Wu L."/>
            <person name="Ma J."/>
        </authorList>
    </citation>
    <scope>NUCLEOTIDE SEQUENCE [LARGE SCALE GENOMIC DNA]</scope>
    <source>
        <strain evidence="11">CGMCC 1.10759</strain>
    </source>
</reference>
<dbReference type="Proteomes" id="UP001595904">
    <property type="component" value="Unassembled WGS sequence"/>
</dbReference>
<name>A0ABV8SVK6_9GAMM</name>
<evidence type="ECO:0000256" key="5">
    <source>
        <dbReference type="ARBA" id="ARBA00022729"/>
    </source>
</evidence>
<comment type="caution">
    <text evidence="10">The sequence shown here is derived from an EMBL/GenBank/DDBJ whole genome shotgun (WGS) entry which is preliminary data.</text>
</comment>
<dbReference type="InterPro" id="IPR002372">
    <property type="entry name" value="PQQ_rpt_dom"/>
</dbReference>
<evidence type="ECO:0000256" key="2">
    <source>
        <dbReference type="ARBA" id="ARBA00008156"/>
    </source>
</evidence>
<dbReference type="Gene3D" id="1.10.760.10">
    <property type="entry name" value="Cytochrome c-like domain"/>
    <property type="match status" value="1"/>
</dbReference>
<dbReference type="SUPFAM" id="SSF49503">
    <property type="entry name" value="Cupredoxins"/>
    <property type="match status" value="1"/>
</dbReference>
<evidence type="ECO:0000256" key="4">
    <source>
        <dbReference type="ARBA" id="ARBA00022723"/>
    </source>
</evidence>
<protein>
    <submittedName>
        <fullName evidence="10">PQQ-binding-like beta-propeller repeat protein</fullName>
    </submittedName>
</protein>
<proteinExistence type="inferred from homology"/>
<keyword evidence="11" id="KW-1185">Reference proteome</keyword>
<gene>
    <name evidence="10" type="ORF">ACFPN2_21105</name>
</gene>
<feature type="domain" description="Cytochrome c" evidence="9">
    <location>
        <begin position="716"/>
        <end position="795"/>
    </location>
</feature>
<dbReference type="InterPro" id="IPR018391">
    <property type="entry name" value="PQQ_b-propeller_rpt"/>
</dbReference>
<dbReference type="EMBL" id="JBHSDU010000005">
    <property type="protein sequence ID" value="MFC4311611.1"/>
    <property type="molecule type" value="Genomic_DNA"/>
</dbReference>
<evidence type="ECO:0000313" key="10">
    <source>
        <dbReference type="EMBL" id="MFC4311611.1"/>
    </source>
</evidence>
<dbReference type="SUPFAM" id="SSF46626">
    <property type="entry name" value="Cytochrome c"/>
    <property type="match status" value="1"/>
</dbReference>
<dbReference type="Pfam" id="PF13442">
    <property type="entry name" value="Cytochrome_CBB3"/>
    <property type="match status" value="1"/>
</dbReference>
<dbReference type="PANTHER" id="PTHR32303:SF10">
    <property type="entry name" value="OUTER MEMBRANE PROTEIN ASSEMBLY FACTOR BAMB"/>
    <property type="match status" value="1"/>
</dbReference>
<accession>A0ABV8SVK6</accession>
<keyword evidence="7 8" id="KW-0408">Iron</keyword>
<sequence>MLTFAVAPAARPLVSNAEDFSRPAAEDWVTVGGDWGNTRYSTLTQITRNNVRLLGATWTSDVFDENGTSSVTPIVENGTMFVTAGRMVYALDARTGARLWSYKTVPDARAETMNSSLGRSREEGAAPGAIPNFRGVAVSAELIFVGLVDGHVIALNKKTGTLAWVRQTGIEEPKQQQQVSTAPIYVDGIVLTGLANGDANLRGRLTALEASTGKVLWQVFTIPGPGADGHETWPSFNNTWKFGGGGVWANAAVDRELGIAYFTTGNPVPAFAGDWRPGDNLFTCSVLAVDLRTGKLKWHYQLVHHDVFEADAGTPVVLSDLEIGRKRHKAVGILRSDGYLFQLDRRTGEPLLQVIERSVPQLSSQRTSPTQPHPVGGESILMDCEDWRKKKIPKGFVVGCMWTPPASPPPSKDAQNVLAPFPSVRVSQMAYSPQTRFFYAQGTSFLTWPRRSQDPYQLTFDTTVFNLKAYGEFAAIDGRTGKIAWKKRVYTGGKLPIYLRGALLATAGGLVFRSSGDGNVESYDAETGDLLWTFQTGAVDASGSPVSYEVDGEQYIAVPMGSAVWAFKLGGEIPAAAARQPPSTEGEFRGQWVQTNVIETTSMKHTQFASVNRYFIDEFAFNPTRARVAMSTAVLFVNNGNMDHEIVATDGSWGTGPLSPAQEVWLTFDSPGVRTYTCKQHPWTHGQLAVAKTEPAQGRSTRSSDGSWDNSRKLVTQVALGKQQFDNNCSACHERDLSGRGMAPSLIGDAFASRWRGAKVGQMFERIRTTMPLTEPGSLDRKAYLNIVAYLLQANDMAAGEIELEDSAEVLNNVSIADIKRHYQ</sequence>
<evidence type="ECO:0000256" key="7">
    <source>
        <dbReference type="ARBA" id="ARBA00023004"/>
    </source>
</evidence>
<keyword evidence="4 8" id="KW-0479">Metal-binding</keyword>
<evidence type="ECO:0000256" key="1">
    <source>
        <dbReference type="ARBA" id="ARBA00001931"/>
    </source>
</evidence>
<keyword evidence="5" id="KW-0732">Signal</keyword>
<evidence type="ECO:0000259" key="9">
    <source>
        <dbReference type="PROSITE" id="PS51007"/>
    </source>
</evidence>
<evidence type="ECO:0000256" key="6">
    <source>
        <dbReference type="ARBA" id="ARBA00023002"/>
    </source>
</evidence>
<dbReference type="RefSeq" id="WP_380600303.1">
    <property type="nucleotide sequence ID" value="NZ_JBHSDU010000005.1"/>
</dbReference>
<dbReference type="InterPro" id="IPR011047">
    <property type="entry name" value="Quinoprotein_ADH-like_sf"/>
</dbReference>
<keyword evidence="3 8" id="KW-0349">Heme</keyword>
<dbReference type="Pfam" id="PF01011">
    <property type="entry name" value="PQQ"/>
    <property type="match status" value="2"/>
</dbReference>